<comment type="function">
    <text evidence="8">Catalyzes the complex heterocyclic radical-mediated conversion of 6-carboxy-5,6,7,8-tetrahydropterin (CPH4) to 7-carboxy-7-deazaguanine (CDG), a step common to the biosynthetic pathways of all 7-deazapurine-containing compounds.</text>
</comment>
<reference evidence="10" key="2">
    <citation type="submission" date="2024-09" db="EMBL/GenBank/DDBJ databases">
        <authorList>
            <person name="Veyrier F.J."/>
        </authorList>
    </citation>
    <scope>NUCLEOTIDE SEQUENCE</scope>
    <source>
        <strain evidence="10">17694</strain>
    </source>
</reference>
<gene>
    <name evidence="8" type="primary">queE</name>
    <name evidence="10" type="ORF">LVJ77_11040</name>
</gene>
<feature type="binding site" evidence="8">
    <location>
        <begin position="114"/>
        <end position="116"/>
    </location>
    <ligand>
        <name>S-adenosyl-L-methionine</name>
        <dbReference type="ChEBI" id="CHEBI:59789"/>
    </ligand>
</feature>
<comment type="cofactor">
    <cofactor evidence="8">
        <name>Mg(2+)</name>
        <dbReference type="ChEBI" id="CHEBI:18420"/>
    </cofactor>
</comment>
<feature type="binding site" evidence="8">
    <location>
        <position position="72"/>
    </location>
    <ligand>
        <name>S-adenosyl-L-methionine</name>
        <dbReference type="ChEBI" id="CHEBI:59789"/>
    </ligand>
</feature>
<evidence type="ECO:0000256" key="5">
    <source>
        <dbReference type="ARBA" id="ARBA00023004"/>
    </source>
</evidence>
<evidence type="ECO:0000256" key="6">
    <source>
        <dbReference type="ARBA" id="ARBA00023014"/>
    </source>
</evidence>
<keyword evidence="7 8" id="KW-0456">Lyase</keyword>
<feature type="binding site" evidence="8">
    <location>
        <position position="29"/>
    </location>
    <ligand>
        <name>substrate</name>
    </ligand>
</feature>
<proteinExistence type="inferred from homology"/>
<keyword evidence="3 8" id="KW-0479">Metal-binding</keyword>
<dbReference type="GO" id="GO:0016840">
    <property type="term" value="F:carbon-nitrogen lyase activity"/>
    <property type="evidence" value="ECO:0007669"/>
    <property type="project" value="UniProtKB-UniRule"/>
</dbReference>
<dbReference type="Pfam" id="PF04055">
    <property type="entry name" value="Radical_SAM"/>
    <property type="match status" value="1"/>
</dbReference>
<reference evidence="10" key="1">
    <citation type="journal article" date="2022" name="Res Sq">
        <title>Evolution of multicellular longitudinally dividing oral cavity symbionts (Neisseriaceae).</title>
        <authorList>
            <person name="Nyongesa S."/>
            <person name="Weber P."/>
            <person name="Bernet E."/>
            <person name="Pullido F."/>
            <person name="Nieckarz M."/>
            <person name="Delaby M."/>
            <person name="Nieves C."/>
            <person name="Viehboeck T."/>
            <person name="Krause N."/>
            <person name="Rivera-Millot A."/>
            <person name="Nakamura A."/>
            <person name="Vischer N."/>
            <person name="VanNieuwenhze M."/>
            <person name="Brun Y."/>
            <person name="Cava F."/>
            <person name="Bulgheresi S."/>
            <person name="Veyrier F."/>
        </authorList>
    </citation>
    <scope>NUCLEOTIDE SEQUENCE</scope>
    <source>
        <strain evidence="10">17694</strain>
    </source>
</reference>
<evidence type="ECO:0000259" key="9">
    <source>
        <dbReference type="PROSITE" id="PS51918"/>
    </source>
</evidence>
<sequence length="206" mass="23263">MMPHYRIVEIFETLQGEGWNTGMPAVFVRFGKCNLACPWCDTDYHRFGMMTLTQIVAQVRRFSAPNIVITGGEPTIQPHLPVLLDTLKAEGYFLAIETNGIKAVPAQIDYTAASPKRLYRDVYRKRALACADEIRIVTDGTPEELFDFCQEIEQTIDAPRHYLSPCERAGEMNILETITLLGKLNARPDAPHWQLSLQTHKLAGID</sequence>
<dbReference type="Gene3D" id="3.20.20.70">
    <property type="entry name" value="Aldolase class I"/>
    <property type="match status" value="1"/>
</dbReference>
<dbReference type="EMBL" id="CP091521">
    <property type="protein sequence ID" value="UOP04708.1"/>
    <property type="molecule type" value="Genomic_DNA"/>
</dbReference>
<evidence type="ECO:0000256" key="2">
    <source>
        <dbReference type="ARBA" id="ARBA00022691"/>
    </source>
</evidence>
<evidence type="ECO:0000256" key="4">
    <source>
        <dbReference type="ARBA" id="ARBA00022842"/>
    </source>
</evidence>
<keyword evidence="1 8" id="KW-0004">4Fe-4S</keyword>
<dbReference type="InterPro" id="IPR024924">
    <property type="entry name" value="7-CO-7-deazaguanine_synth-like"/>
</dbReference>
<comment type="similarity">
    <text evidence="8">Belongs to the radical SAM superfamily. 7-carboxy-7-deazaguanine synthase family.</text>
</comment>
<dbReference type="KEGG" id="ckh:LVJ77_11040"/>
<protein>
    <recommendedName>
        <fullName evidence="8">7-carboxy-7-deazaguanine synthase</fullName>
        <shortName evidence="8">CDG synthase</shortName>
        <ecNumber evidence="8">4.3.99.3</ecNumber>
    </recommendedName>
    <alternativeName>
        <fullName evidence="8">Queuosine biosynthesis protein QueE</fullName>
    </alternativeName>
</protein>
<feature type="binding site" evidence="8">
    <location>
        <begin position="14"/>
        <end position="16"/>
    </location>
    <ligand>
        <name>substrate</name>
    </ligand>
</feature>
<organism evidence="10 11">
    <name type="scientific">Conchiformibius kuhniae</name>
    <dbReference type="NCBI Taxonomy" id="211502"/>
    <lineage>
        <taxon>Bacteria</taxon>
        <taxon>Pseudomonadati</taxon>
        <taxon>Pseudomonadota</taxon>
        <taxon>Betaproteobacteria</taxon>
        <taxon>Neisseriales</taxon>
        <taxon>Neisseriaceae</taxon>
        <taxon>Conchiformibius</taxon>
    </lineage>
</organism>
<feature type="binding site" evidence="8">
    <location>
        <position position="40"/>
    </location>
    <ligand>
        <name>[4Fe-4S] cluster</name>
        <dbReference type="ChEBI" id="CHEBI:49883"/>
        <note>4Fe-4S-S-AdoMet</note>
    </ligand>
</feature>
<comment type="subunit">
    <text evidence="8">Homodimer.</text>
</comment>
<keyword evidence="4 8" id="KW-0460">Magnesium</keyword>
<dbReference type="SUPFAM" id="SSF102114">
    <property type="entry name" value="Radical SAM enzymes"/>
    <property type="match status" value="1"/>
</dbReference>
<keyword evidence="2 8" id="KW-0949">S-adenosyl-L-methionine</keyword>
<keyword evidence="6 8" id="KW-0411">Iron-sulfur</keyword>
<dbReference type="PANTHER" id="PTHR42836:SF1">
    <property type="entry name" value="7-CARBOXY-7-DEAZAGUANINE SYNTHASE"/>
    <property type="match status" value="1"/>
</dbReference>
<dbReference type="InterPro" id="IPR058240">
    <property type="entry name" value="rSAM_sf"/>
</dbReference>
<feature type="binding site" evidence="8">
    <location>
        <position position="37"/>
    </location>
    <ligand>
        <name>[4Fe-4S] cluster</name>
        <dbReference type="ChEBI" id="CHEBI:49883"/>
        <note>4Fe-4S-S-AdoMet</note>
    </ligand>
</feature>
<dbReference type="CDD" id="cd01335">
    <property type="entry name" value="Radical_SAM"/>
    <property type="match status" value="1"/>
</dbReference>
<dbReference type="PIRSF" id="PIRSF000370">
    <property type="entry name" value="QueE"/>
    <property type="match status" value="1"/>
</dbReference>
<dbReference type="EC" id="4.3.99.3" evidence="8"/>
<accession>A0A8T9MWA6</accession>
<feature type="binding site" evidence="8">
    <location>
        <position position="70"/>
    </location>
    <ligand>
        <name>substrate</name>
    </ligand>
</feature>
<comment type="catalytic activity">
    <reaction evidence="8">
        <text>6-carboxy-5,6,7,8-tetrahydropterin + H(+) = 7-carboxy-7-carbaguanine + NH4(+)</text>
        <dbReference type="Rhea" id="RHEA:27974"/>
        <dbReference type="ChEBI" id="CHEBI:15378"/>
        <dbReference type="ChEBI" id="CHEBI:28938"/>
        <dbReference type="ChEBI" id="CHEBI:61032"/>
        <dbReference type="ChEBI" id="CHEBI:61036"/>
        <dbReference type="EC" id="4.3.99.3"/>
    </reaction>
</comment>
<feature type="binding site" evidence="8">
    <location>
        <position position="42"/>
    </location>
    <ligand>
        <name>Mg(2+)</name>
        <dbReference type="ChEBI" id="CHEBI:18420"/>
    </ligand>
</feature>
<evidence type="ECO:0000313" key="10">
    <source>
        <dbReference type="EMBL" id="UOP04708.1"/>
    </source>
</evidence>
<evidence type="ECO:0000256" key="7">
    <source>
        <dbReference type="ARBA" id="ARBA00023239"/>
    </source>
</evidence>
<dbReference type="InterPro" id="IPR013785">
    <property type="entry name" value="Aldolase_TIM"/>
</dbReference>
<dbReference type="PROSITE" id="PS51918">
    <property type="entry name" value="RADICAL_SAM"/>
    <property type="match status" value="1"/>
</dbReference>
<evidence type="ECO:0000313" key="11">
    <source>
        <dbReference type="Proteomes" id="UP000831534"/>
    </source>
</evidence>
<comment type="caution">
    <text evidence="8">Lacks conserved residue(s) required for the propagation of feature annotation.</text>
</comment>
<keyword evidence="8" id="KW-0671">Queuosine biosynthesis</keyword>
<comment type="cofactor">
    <cofactor evidence="8">
        <name>[4Fe-4S] cluster</name>
        <dbReference type="ChEBI" id="CHEBI:49883"/>
    </cofactor>
    <text evidence="8">Binds 1 [4Fe-4S] cluster. The cluster is coordinated with 3 cysteines and an exchangeable S-adenosyl-L-methionine.</text>
</comment>
<comment type="cofactor">
    <cofactor evidence="8">
        <name>S-adenosyl-L-methionine</name>
        <dbReference type="ChEBI" id="CHEBI:59789"/>
    </cofactor>
    <text evidence="8">Binds 1 S-adenosyl-L-methionine per subunit.</text>
</comment>
<comment type="pathway">
    <text evidence="8">Purine metabolism; 7-cyano-7-deazaguanine biosynthesis.</text>
</comment>
<dbReference type="AlphaFoldDB" id="A0A8T9MWA6"/>
<evidence type="ECO:0000256" key="3">
    <source>
        <dbReference type="ARBA" id="ARBA00022723"/>
    </source>
</evidence>
<dbReference type="HAMAP" id="MF_00917">
    <property type="entry name" value="QueE"/>
    <property type="match status" value="1"/>
</dbReference>
<dbReference type="PANTHER" id="PTHR42836">
    <property type="entry name" value="7-CARBOXY-7-DEAZAGUANINE SYNTHASE"/>
    <property type="match status" value="1"/>
</dbReference>
<dbReference type="GO" id="GO:1904047">
    <property type="term" value="F:S-adenosyl-L-methionine binding"/>
    <property type="evidence" value="ECO:0007669"/>
    <property type="project" value="UniProtKB-UniRule"/>
</dbReference>
<evidence type="ECO:0000256" key="1">
    <source>
        <dbReference type="ARBA" id="ARBA00022485"/>
    </source>
</evidence>
<dbReference type="Proteomes" id="UP000831534">
    <property type="component" value="Chromosome"/>
</dbReference>
<dbReference type="SFLD" id="SFLDS00029">
    <property type="entry name" value="Radical_SAM"/>
    <property type="match status" value="1"/>
</dbReference>
<dbReference type="GO" id="GO:0008616">
    <property type="term" value="P:tRNA queuosine(34) biosynthetic process"/>
    <property type="evidence" value="ECO:0007669"/>
    <property type="project" value="UniProtKB-UniRule"/>
</dbReference>
<dbReference type="RefSeq" id="WP_084165967.1">
    <property type="nucleotide sequence ID" value="NZ_CP091521.1"/>
</dbReference>
<keyword evidence="5 8" id="KW-0408">Iron</keyword>
<dbReference type="InterPro" id="IPR007197">
    <property type="entry name" value="rSAM"/>
</dbReference>
<dbReference type="GO" id="GO:0051539">
    <property type="term" value="F:4 iron, 4 sulfur cluster binding"/>
    <property type="evidence" value="ECO:0007669"/>
    <property type="project" value="UniProtKB-UniRule"/>
</dbReference>
<feature type="binding site" evidence="8">
    <location>
        <begin position="39"/>
        <end position="41"/>
    </location>
    <ligand>
        <name>S-adenosyl-L-methionine</name>
        <dbReference type="ChEBI" id="CHEBI:59789"/>
    </ligand>
</feature>
<keyword evidence="11" id="KW-1185">Reference proteome</keyword>
<evidence type="ECO:0000256" key="8">
    <source>
        <dbReference type="HAMAP-Rule" id="MF_00917"/>
    </source>
</evidence>
<dbReference type="GO" id="GO:0000287">
    <property type="term" value="F:magnesium ion binding"/>
    <property type="evidence" value="ECO:0007669"/>
    <property type="project" value="UniProtKB-UniRule"/>
</dbReference>
<feature type="binding site" evidence="8">
    <location>
        <position position="33"/>
    </location>
    <ligand>
        <name>[4Fe-4S] cluster</name>
        <dbReference type="ChEBI" id="CHEBI:49883"/>
        <note>4Fe-4S-S-AdoMet</note>
    </ligand>
</feature>
<feature type="domain" description="Radical SAM core" evidence="9">
    <location>
        <begin position="20"/>
        <end position="206"/>
    </location>
</feature>
<name>A0A8T9MWA6_9NEIS</name>